<keyword evidence="4" id="KW-1185">Reference proteome</keyword>
<dbReference type="InterPro" id="IPR050266">
    <property type="entry name" value="AB_hydrolase_sf"/>
</dbReference>
<dbReference type="AlphaFoldDB" id="A0A0W0Y3I8"/>
<comment type="caution">
    <text evidence="3">The sequence shown here is derived from an EMBL/GenBank/DDBJ whole genome shotgun (WGS) entry which is preliminary data.</text>
</comment>
<evidence type="ECO:0000313" key="4">
    <source>
        <dbReference type="Proteomes" id="UP000054618"/>
    </source>
</evidence>
<evidence type="ECO:0000256" key="1">
    <source>
        <dbReference type="ARBA" id="ARBA00022801"/>
    </source>
</evidence>
<proteinExistence type="predicted"/>
<dbReference type="InterPro" id="IPR029058">
    <property type="entry name" value="AB_hydrolase_fold"/>
</dbReference>
<reference evidence="3 4" key="1">
    <citation type="submission" date="2015-11" db="EMBL/GenBank/DDBJ databases">
        <title>Genomic analysis of 38 Legionella species identifies large and diverse effector repertoires.</title>
        <authorList>
            <person name="Burstein D."/>
            <person name="Amaro F."/>
            <person name="Zusman T."/>
            <person name="Lifshitz Z."/>
            <person name="Cohen O."/>
            <person name="Gilbert J.A."/>
            <person name="Pupko T."/>
            <person name="Shuman H.A."/>
            <person name="Segal G."/>
        </authorList>
    </citation>
    <scope>NUCLEOTIDE SEQUENCE [LARGE SCALE GENOMIC DNA]</scope>
    <source>
        <strain evidence="3 4">CDC#1442-AUS-E</strain>
    </source>
</reference>
<dbReference type="GO" id="GO:0016787">
    <property type="term" value="F:hydrolase activity"/>
    <property type="evidence" value="ECO:0007669"/>
    <property type="project" value="UniProtKB-KW"/>
</dbReference>
<feature type="domain" description="AB hydrolase-1" evidence="2">
    <location>
        <begin position="16"/>
        <end position="230"/>
    </location>
</feature>
<dbReference type="OrthoDB" id="9780744at2"/>
<dbReference type="Proteomes" id="UP000054618">
    <property type="component" value="Unassembled WGS sequence"/>
</dbReference>
<dbReference type="STRING" id="45073.Lqui_0388"/>
<protein>
    <submittedName>
        <fullName evidence="3">Biotin biosynthesis protein BioH</fullName>
    </submittedName>
</protein>
<evidence type="ECO:0000259" key="2">
    <source>
        <dbReference type="Pfam" id="PF12697"/>
    </source>
</evidence>
<dbReference type="PANTHER" id="PTHR43798">
    <property type="entry name" value="MONOACYLGLYCEROL LIPASE"/>
    <property type="match status" value="1"/>
</dbReference>
<organism evidence="3 4">
    <name type="scientific">Legionella quinlivanii</name>
    <dbReference type="NCBI Taxonomy" id="45073"/>
    <lineage>
        <taxon>Bacteria</taxon>
        <taxon>Pseudomonadati</taxon>
        <taxon>Pseudomonadota</taxon>
        <taxon>Gammaproteobacteria</taxon>
        <taxon>Legionellales</taxon>
        <taxon>Legionellaceae</taxon>
        <taxon>Legionella</taxon>
    </lineage>
</organism>
<gene>
    <name evidence="3" type="primary">bioH</name>
    <name evidence="3" type="ORF">Lqui_0388</name>
</gene>
<evidence type="ECO:0000313" key="3">
    <source>
        <dbReference type="EMBL" id="KTD51544.1"/>
    </source>
</evidence>
<dbReference type="PATRIC" id="fig|45073.5.peg.415"/>
<name>A0A0W0Y3I8_9GAMM</name>
<dbReference type="RefSeq" id="WP_058507280.1">
    <property type="nucleotide sequence ID" value="NZ_CAAAIK010000002.1"/>
</dbReference>
<keyword evidence="1" id="KW-0378">Hydrolase</keyword>
<dbReference type="GO" id="GO:0016020">
    <property type="term" value="C:membrane"/>
    <property type="evidence" value="ECO:0007669"/>
    <property type="project" value="TreeGrafter"/>
</dbReference>
<dbReference type="PANTHER" id="PTHR43798:SF31">
    <property type="entry name" value="AB HYDROLASE SUPERFAMILY PROTEIN YCLE"/>
    <property type="match status" value="1"/>
</dbReference>
<dbReference type="InterPro" id="IPR000073">
    <property type="entry name" value="AB_hydrolase_1"/>
</dbReference>
<sequence length="239" mass="27262">MKININIIGNPKNRALVFFHGWGFDQRVWSSTAALLQDKYRIYLVDLPGFGHTSLMLWDEFQQMLLEHLPQEFAVAGWSLGGLYATRLALESGRVSHLINIAASPCFIKKDDWPGVNPQVLKKFLANLETQPRKTLEDFVVLQARRKSSALPDTLPATAALKAGLEILESWDLRKPLTSANFSIAYCFGRLDSITPFAVLEAMQAHYPQFNYHLFKKSAHMPFLSQQEEFIYILEDFIQ</sequence>
<dbReference type="Pfam" id="PF12697">
    <property type="entry name" value="Abhydrolase_6"/>
    <property type="match status" value="1"/>
</dbReference>
<dbReference type="Gene3D" id="3.40.50.1820">
    <property type="entry name" value="alpha/beta hydrolase"/>
    <property type="match status" value="1"/>
</dbReference>
<accession>A0A0W0Y3I8</accession>
<dbReference type="SUPFAM" id="SSF53474">
    <property type="entry name" value="alpha/beta-Hydrolases"/>
    <property type="match status" value="1"/>
</dbReference>
<dbReference type="EMBL" id="LNYS01000006">
    <property type="protein sequence ID" value="KTD51544.1"/>
    <property type="molecule type" value="Genomic_DNA"/>
</dbReference>